<gene>
    <name evidence="1" type="ordered locus">y2496</name>
</gene>
<dbReference type="HOGENOM" id="CLU_2687039_0_0_6"/>
<organism evidence="1 2">
    <name type="scientific">Yersinia pestis</name>
    <dbReference type="NCBI Taxonomy" id="632"/>
    <lineage>
        <taxon>Bacteria</taxon>
        <taxon>Pseudomonadati</taxon>
        <taxon>Pseudomonadota</taxon>
        <taxon>Gammaproteobacteria</taxon>
        <taxon>Enterobacterales</taxon>
        <taxon>Yersiniaceae</taxon>
        <taxon>Yersinia</taxon>
    </lineage>
</organism>
<evidence type="ECO:0000313" key="1">
    <source>
        <dbReference type="EMBL" id="AAM86054.1"/>
    </source>
</evidence>
<sequence>MCHVSQIVGLCGGRYHWRGIYGPAAFNKIFSQGDKRNHSLIRGFGTLTKRTQAMLTQEHTLRIRVRPEGTFDRE</sequence>
<accession>Q8CL05</accession>
<dbReference type="KEGG" id="ypk:y2496"/>
<dbReference type="DNASU" id="1147444"/>
<reference evidence="1 2" key="1">
    <citation type="journal article" date="2002" name="J. Bacteriol.">
        <title>Genome sequence of Yersinia pestis KIM.</title>
        <authorList>
            <person name="Deng W."/>
            <person name="Burland V."/>
            <person name="Plunkett G.III."/>
            <person name="Boutin A."/>
            <person name="Mayhew G.F."/>
            <person name="Liss P."/>
            <person name="Perna N.T."/>
            <person name="Rose D.J."/>
            <person name="Mau B."/>
            <person name="Zhou S."/>
            <person name="Schwartz D.C."/>
            <person name="Fetherston J.D."/>
            <person name="Lindler L.E."/>
            <person name="Brubaker R.R."/>
            <person name="Plana G.V."/>
            <person name="Straley S.C."/>
            <person name="McDonough K.A."/>
            <person name="Nilles M.L."/>
            <person name="Matson J.S."/>
            <person name="Blattner F.R."/>
            <person name="Perry R.D."/>
        </authorList>
    </citation>
    <scope>NUCLEOTIDE SEQUENCE [LARGE SCALE GENOMIC DNA]</scope>
    <source>
        <strain evidence="2">KIM10+ / Biovar Mediaevalis</strain>
    </source>
</reference>
<evidence type="ECO:0000313" key="2">
    <source>
        <dbReference type="Proteomes" id="UP000002490"/>
    </source>
</evidence>
<dbReference type="AlphaFoldDB" id="Q8CL05"/>
<dbReference type="Proteomes" id="UP000002490">
    <property type="component" value="Chromosome"/>
</dbReference>
<protein>
    <submittedName>
        <fullName evidence="1">Uncharacterized protein</fullName>
    </submittedName>
</protein>
<dbReference type="EMBL" id="AE009952">
    <property type="protein sequence ID" value="AAM86054.1"/>
    <property type="molecule type" value="Genomic_DNA"/>
</dbReference>
<proteinExistence type="predicted"/>
<name>Q8CL05_YERPE</name>